<dbReference type="EMBL" id="JBEDUW010000001">
    <property type="protein sequence ID" value="KAK9950863.1"/>
    <property type="molecule type" value="Genomic_DNA"/>
</dbReference>
<gene>
    <name evidence="2" type="ORF">M0R45_006329</name>
</gene>
<dbReference type="AlphaFoldDB" id="A0AAW1YQM5"/>
<dbReference type="Proteomes" id="UP001457282">
    <property type="component" value="Unassembled WGS sequence"/>
</dbReference>
<keyword evidence="3" id="KW-1185">Reference proteome</keyword>
<evidence type="ECO:0000256" key="1">
    <source>
        <dbReference type="SAM" id="MobiDB-lite"/>
    </source>
</evidence>
<evidence type="ECO:0000313" key="3">
    <source>
        <dbReference type="Proteomes" id="UP001457282"/>
    </source>
</evidence>
<evidence type="ECO:0000313" key="2">
    <source>
        <dbReference type="EMBL" id="KAK9950863.1"/>
    </source>
</evidence>
<accession>A0AAW1YQM5</accession>
<reference evidence="2 3" key="1">
    <citation type="journal article" date="2023" name="G3 (Bethesda)">
        <title>A chromosome-length genome assembly and annotation of blackberry (Rubus argutus, cv. 'Hillquist').</title>
        <authorList>
            <person name="Bruna T."/>
            <person name="Aryal R."/>
            <person name="Dudchenko O."/>
            <person name="Sargent D.J."/>
            <person name="Mead D."/>
            <person name="Buti M."/>
            <person name="Cavallini A."/>
            <person name="Hytonen T."/>
            <person name="Andres J."/>
            <person name="Pham M."/>
            <person name="Weisz D."/>
            <person name="Mascagni F."/>
            <person name="Usai G."/>
            <person name="Natali L."/>
            <person name="Bassil N."/>
            <person name="Fernandez G.E."/>
            <person name="Lomsadze A."/>
            <person name="Armour M."/>
            <person name="Olukolu B."/>
            <person name="Poorten T."/>
            <person name="Britton C."/>
            <person name="Davik J."/>
            <person name="Ashrafi H."/>
            <person name="Aiden E.L."/>
            <person name="Borodovsky M."/>
            <person name="Worthington M."/>
        </authorList>
    </citation>
    <scope>NUCLEOTIDE SEQUENCE [LARGE SCALE GENOMIC DNA]</scope>
    <source>
        <strain evidence="2">PI 553951</strain>
    </source>
</reference>
<feature type="region of interest" description="Disordered" evidence="1">
    <location>
        <begin position="14"/>
        <end position="41"/>
    </location>
</feature>
<proteinExistence type="predicted"/>
<sequence length="112" mass="11811">MRRVAANLGRFGVAAGHDCSGKRGSSVVASTARPERGSSDAGYDGWACARMEHGLMVAAATVVRRAISRIGWAWARASLRMMSSLWDTASATPSETLAVELPWWSGAGGMTL</sequence>
<comment type="caution">
    <text evidence="2">The sequence shown here is derived from an EMBL/GenBank/DDBJ whole genome shotgun (WGS) entry which is preliminary data.</text>
</comment>
<name>A0AAW1YQM5_RUBAR</name>
<protein>
    <submittedName>
        <fullName evidence="2">Uncharacterized protein</fullName>
    </submittedName>
</protein>
<organism evidence="2 3">
    <name type="scientific">Rubus argutus</name>
    <name type="common">Southern blackberry</name>
    <dbReference type="NCBI Taxonomy" id="59490"/>
    <lineage>
        <taxon>Eukaryota</taxon>
        <taxon>Viridiplantae</taxon>
        <taxon>Streptophyta</taxon>
        <taxon>Embryophyta</taxon>
        <taxon>Tracheophyta</taxon>
        <taxon>Spermatophyta</taxon>
        <taxon>Magnoliopsida</taxon>
        <taxon>eudicotyledons</taxon>
        <taxon>Gunneridae</taxon>
        <taxon>Pentapetalae</taxon>
        <taxon>rosids</taxon>
        <taxon>fabids</taxon>
        <taxon>Rosales</taxon>
        <taxon>Rosaceae</taxon>
        <taxon>Rosoideae</taxon>
        <taxon>Rosoideae incertae sedis</taxon>
        <taxon>Rubus</taxon>
    </lineage>
</organism>